<gene>
    <name evidence="1" type="ORF">HFP15_29245</name>
</gene>
<name>A0ABX1JB22_9PSEU</name>
<dbReference type="Gene3D" id="3.30.1540.10">
    <property type="entry name" value="formyl-coa transferase, domain 3"/>
    <property type="match status" value="1"/>
</dbReference>
<dbReference type="PANTHER" id="PTHR48228">
    <property type="entry name" value="SUCCINYL-COA--D-CITRAMALATE COA-TRANSFERASE"/>
    <property type="match status" value="1"/>
</dbReference>
<dbReference type="RefSeq" id="WP_168519987.1">
    <property type="nucleotide sequence ID" value="NZ_JAAXLS010000029.1"/>
</dbReference>
<dbReference type="Pfam" id="PF02515">
    <property type="entry name" value="CoA_transf_3"/>
    <property type="match status" value="1"/>
</dbReference>
<keyword evidence="2" id="KW-1185">Reference proteome</keyword>
<dbReference type="SUPFAM" id="SSF89796">
    <property type="entry name" value="CoA-transferase family III (CaiB/BaiF)"/>
    <property type="match status" value="1"/>
</dbReference>
<comment type="caution">
    <text evidence="1">The sequence shown here is derived from an EMBL/GenBank/DDBJ whole genome shotgun (WGS) entry which is preliminary data.</text>
</comment>
<dbReference type="InterPro" id="IPR003673">
    <property type="entry name" value="CoA-Trfase_fam_III"/>
</dbReference>
<organism evidence="1 2">
    <name type="scientific">Amycolatopsis acididurans</name>
    <dbReference type="NCBI Taxonomy" id="2724524"/>
    <lineage>
        <taxon>Bacteria</taxon>
        <taxon>Bacillati</taxon>
        <taxon>Actinomycetota</taxon>
        <taxon>Actinomycetes</taxon>
        <taxon>Pseudonocardiales</taxon>
        <taxon>Pseudonocardiaceae</taxon>
        <taxon>Amycolatopsis</taxon>
    </lineage>
</organism>
<dbReference type="InterPro" id="IPR044855">
    <property type="entry name" value="CoA-Trfase_III_dom3_sf"/>
</dbReference>
<keyword evidence="1" id="KW-0808">Transferase</keyword>
<dbReference type="Gene3D" id="3.40.50.10540">
    <property type="entry name" value="Crotonobetainyl-coa:carnitine coa-transferase, domain 1"/>
    <property type="match status" value="1"/>
</dbReference>
<dbReference type="InterPro" id="IPR050509">
    <property type="entry name" value="CoA-transferase_III"/>
</dbReference>
<dbReference type="GO" id="GO:0016740">
    <property type="term" value="F:transferase activity"/>
    <property type="evidence" value="ECO:0007669"/>
    <property type="project" value="UniProtKB-KW"/>
</dbReference>
<evidence type="ECO:0000313" key="1">
    <source>
        <dbReference type="EMBL" id="NKQ56961.1"/>
    </source>
</evidence>
<dbReference type="PANTHER" id="PTHR48228:SF7">
    <property type="entry name" value="FATTY ACYL-COA TRANSFERASE RV3272-RELATED"/>
    <property type="match status" value="1"/>
</dbReference>
<dbReference type="InterPro" id="IPR023606">
    <property type="entry name" value="CoA-Trfase_III_dom_1_sf"/>
</dbReference>
<evidence type="ECO:0000313" key="2">
    <source>
        <dbReference type="Proteomes" id="UP000715441"/>
    </source>
</evidence>
<proteinExistence type="predicted"/>
<dbReference type="Proteomes" id="UP000715441">
    <property type="component" value="Unassembled WGS sequence"/>
</dbReference>
<protein>
    <submittedName>
        <fullName evidence="1">CoA transferase</fullName>
    </submittedName>
</protein>
<accession>A0ABX1JB22</accession>
<sequence>MSTPPLSGYRVVSLAEQYPGPFATLLLGDLGADVVQVERPGGGDPSRIFPGHYEALNRGKRSIALDLKHPDGLAACRALIERTDILLEGFRPGVMDRLGLSADALASANPGLVQVSISGFGQSGPYRHRPAHDLTFQGLAGLLDAQAPVVPPLALADLAAGMFAAIAALTGIAGRANSGRGGRYDVSMFDTLASFIATRLVPVANGMPPDTLGLDPGYGLFATADARWISLSIAFEDHFWRALCLALELPELATVPGPERVERREELRAAVAVRISAKDLAHWEQVLEPAGVAYGAVHDLREVLADQHVQARELLQTVAGRTVFRQPLRVDGDAPGPRSGVPRLGEHTVEVLREAGWSAEAVDDLLGSGAAAQSRLTGQY</sequence>
<dbReference type="EMBL" id="JAAXLS010000029">
    <property type="protein sequence ID" value="NKQ56961.1"/>
    <property type="molecule type" value="Genomic_DNA"/>
</dbReference>
<reference evidence="1 2" key="1">
    <citation type="submission" date="2020-04" db="EMBL/GenBank/DDBJ databases">
        <title>Novel species.</title>
        <authorList>
            <person name="Teo W.F.A."/>
            <person name="Lipun K."/>
            <person name="Srisuk N."/>
            <person name="Duangmal K."/>
        </authorList>
    </citation>
    <scope>NUCLEOTIDE SEQUENCE [LARGE SCALE GENOMIC DNA]</scope>
    <source>
        <strain evidence="1 2">K13G38</strain>
    </source>
</reference>